<feature type="transmembrane region" description="Helical" evidence="1">
    <location>
        <begin position="62"/>
        <end position="91"/>
    </location>
</feature>
<feature type="transmembrane region" description="Helical" evidence="1">
    <location>
        <begin position="157"/>
        <end position="175"/>
    </location>
</feature>
<evidence type="ECO:0008006" key="3">
    <source>
        <dbReference type="Google" id="ProtNLM"/>
    </source>
</evidence>
<dbReference type="InterPro" id="IPR031347">
    <property type="entry name" value="AmpE"/>
</dbReference>
<name>A0A3B0ZX69_9ZZZZ</name>
<keyword evidence="1" id="KW-0472">Membrane</keyword>
<dbReference type="PANTHER" id="PTHR38684:SF1">
    <property type="entry name" value="PROTEIN AMPE"/>
    <property type="match status" value="1"/>
</dbReference>
<evidence type="ECO:0000313" key="2">
    <source>
        <dbReference type="EMBL" id="VAW91967.1"/>
    </source>
</evidence>
<dbReference type="AlphaFoldDB" id="A0A3B0ZX69"/>
<dbReference type="InterPro" id="IPR052966">
    <property type="entry name" value="Beta-lactamase_Reg"/>
</dbReference>
<sequence length="311" mass="33967">MEFITILIAVAVEQYYKDVDRYRQFGWFVSYCDWMQQKSTALIPAGSSASGPVRLLILLTPLVVVVAFVDGIFAGMGSFFSFIFSLAILIYSLGPKDLTTQVEKYLASLSSGDTEGALLHANAFFTGHCFEPEISGSPATIAGIMKRGILLAFSNRILAVLFWFIILGPVGALLYRLTILLLERFAGGSFGACPDGDESDSEFKSAIQRLYMILGWVPARLCVITFALAGSFADTLLCWTCASDFFNKNNDELIVASGLHALKMDVEPDNETETDSAADVTGVEQVLALVKWSLIIVITVIALMTIVGWIY</sequence>
<dbReference type="Pfam" id="PF17113">
    <property type="entry name" value="AmpE"/>
    <property type="match status" value="1"/>
</dbReference>
<dbReference type="EMBL" id="UOFT01000018">
    <property type="protein sequence ID" value="VAW91967.1"/>
    <property type="molecule type" value="Genomic_DNA"/>
</dbReference>
<dbReference type="GO" id="GO:0005886">
    <property type="term" value="C:plasma membrane"/>
    <property type="evidence" value="ECO:0007669"/>
    <property type="project" value="TreeGrafter"/>
</dbReference>
<accession>A0A3B0ZX69</accession>
<dbReference type="GO" id="GO:0046677">
    <property type="term" value="P:response to antibiotic"/>
    <property type="evidence" value="ECO:0007669"/>
    <property type="project" value="TreeGrafter"/>
</dbReference>
<feature type="transmembrane region" description="Helical" evidence="1">
    <location>
        <begin position="289"/>
        <end position="310"/>
    </location>
</feature>
<gene>
    <name evidence="2" type="ORF">MNBD_GAMMA23-80</name>
</gene>
<organism evidence="2">
    <name type="scientific">hydrothermal vent metagenome</name>
    <dbReference type="NCBI Taxonomy" id="652676"/>
    <lineage>
        <taxon>unclassified sequences</taxon>
        <taxon>metagenomes</taxon>
        <taxon>ecological metagenomes</taxon>
    </lineage>
</organism>
<dbReference type="PANTHER" id="PTHR38684">
    <property type="entry name" value="PROTEIN AMPE"/>
    <property type="match status" value="1"/>
</dbReference>
<keyword evidence="1" id="KW-0812">Transmembrane</keyword>
<proteinExistence type="predicted"/>
<protein>
    <recommendedName>
        <fullName evidence="3">Adenosylcobinamide-phosphate synthase</fullName>
    </recommendedName>
</protein>
<keyword evidence="1" id="KW-1133">Transmembrane helix</keyword>
<evidence type="ECO:0000256" key="1">
    <source>
        <dbReference type="SAM" id="Phobius"/>
    </source>
</evidence>
<reference evidence="2" key="1">
    <citation type="submission" date="2018-06" db="EMBL/GenBank/DDBJ databases">
        <authorList>
            <person name="Zhirakovskaya E."/>
        </authorList>
    </citation>
    <scope>NUCLEOTIDE SEQUENCE</scope>
</reference>
<feature type="transmembrane region" description="Helical" evidence="1">
    <location>
        <begin position="210"/>
        <end position="229"/>
    </location>
</feature>